<dbReference type="EMBL" id="CACRZD030000197">
    <property type="protein sequence ID" value="CAA6675017.1"/>
    <property type="molecule type" value="Genomic_DNA"/>
</dbReference>
<organism evidence="1 2">
    <name type="scientific">Spirodela intermedia</name>
    <name type="common">Intermediate duckweed</name>
    <dbReference type="NCBI Taxonomy" id="51605"/>
    <lineage>
        <taxon>Eukaryota</taxon>
        <taxon>Viridiplantae</taxon>
        <taxon>Streptophyta</taxon>
        <taxon>Embryophyta</taxon>
        <taxon>Tracheophyta</taxon>
        <taxon>Spermatophyta</taxon>
        <taxon>Magnoliopsida</taxon>
        <taxon>Liliopsida</taxon>
        <taxon>Araceae</taxon>
        <taxon>Lemnoideae</taxon>
        <taxon>Spirodela</taxon>
    </lineage>
</organism>
<dbReference type="Proteomes" id="UP001189122">
    <property type="component" value="Unassembled WGS sequence"/>
</dbReference>
<keyword evidence="2" id="KW-1185">Reference proteome</keyword>
<gene>
    <name evidence="1" type="ORF">SI7747_UN021359</name>
</gene>
<proteinExistence type="predicted"/>
<name>A0ABN7EAT1_SPIIN</name>
<protein>
    <submittedName>
        <fullName evidence="1">Uncharacterized protein</fullName>
    </submittedName>
</protein>
<comment type="caution">
    <text evidence="1">The sequence shown here is derived from an EMBL/GenBank/DDBJ whole genome shotgun (WGS) entry which is preliminary data.</text>
</comment>
<evidence type="ECO:0000313" key="2">
    <source>
        <dbReference type="Proteomes" id="UP001189122"/>
    </source>
</evidence>
<sequence>MGRQIISGSYHPAKQKNGDFAALRRLSPDEEELDGVAHTCLHRFKLLEPLLAATLHLRFRPACRPGWPAGPPIL</sequence>
<evidence type="ECO:0000313" key="1">
    <source>
        <dbReference type="EMBL" id="CAA6675017.1"/>
    </source>
</evidence>
<reference evidence="2" key="1">
    <citation type="journal article" date="2020" name="Sci. Rep.">
        <title>Chromosome-scale genome assembly for the duckweed Spirodela intermedia, integrating cytogenetic maps, PacBio and Oxford Nanopore libraries.</title>
        <authorList>
            <person name="Hoang P.T.N."/>
            <person name="Fiebig A."/>
            <person name="Novak P."/>
            <person name="Macas J."/>
            <person name="Cao H.X."/>
            <person name="Stepanenko A."/>
            <person name="Chen G."/>
            <person name="Borisjuk N."/>
            <person name="Scholz U."/>
            <person name="Schubert I."/>
        </authorList>
    </citation>
    <scope>NUCLEOTIDE SEQUENCE [LARGE SCALE GENOMIC DNA]</scope>
</reference>
<accession>A0ABN7EAT1</accession>